<dbReference type="AlphaFoldDB" id="A0AAD7SUR0"/>
<proteinExistence type="predicted"/>
<keyword evidence="2" id="KW-1185">Reference proteome</keyword>
<comment type="caution">
    <text evidence="1">The sequence shown here is derived from an EMBL/GenBank/DDBJ whole genome shotgun (WGS) entry which is preliminary data.</text>
</comment>
<reference evidence="1" key="1">
    <citation type="journal article" date="2023" name="Science">
        <title>Genome structures resolve the early diversification of teleost fishes.</title>
        <authorList>
            <person name="Parey E."/>
            <person name="Louis A."/>
            <person name="Montfort J."/>
            <person name="Bouchez O."/>
            <person name="Roques C."/>
            <person name="Iampietro C."/>
            <person name="Lluch J."/>
            <person name="Castinel A."/>
            <person name="Donnadieu C."/>
            <person name="Desvignes T."/>
            <person name="Floi Bucao C."/>
            <person name="Jouanno E."/>
            <person name="Wen M."/>
            <person name="Mejri S."/>
            <person name="Dirks R."/>
            <person name="Jansen H."/>
            <person name="Henkel C."/>
            <person name="Chen W.J."/>
            <person name="Zahm M."/>
            <person name="Cabau C."/>
            <person name="Klopp C."/>
            <person name="Thompson A.W."/>
            <person name="Robinson-Rechavi M."/>
            <person name="Braasch I."/>
            <person name="Lecointre G."/>
            <person name="Bobe J."/>
            <person name="Postlethwait J.H."/>
            <person name="Berthelot C."/>
            <person name="Roest Crollius H."/>
            <person name="Guiguen Y."/>
        </authorList>
    </citation>
    <scope>NUCLEOTIDE SEQUENCE</scope>
    <source>
        <strain evidence="1">NC1722</strain>
    </source>
</reference>
<gene>
    <name evidence="1" type="ORF">AAFF_G00241020</name>
</gene>
<evidence type="ECO:0000313" key="1">
    <source>
        <dbReference type="EMBL" id="KAJ8409081.1"/>
    </source>
</evidence>
<sequence length="150" mass="16829">MGPAGCHMFTVQPSYPVILAHFEDMASLERRPKPSAAVAGRAKKVFSHLKDYDSLLFLHFLCDVLVHLATLSKVFQKDSVTVCEAVESQERCFWNLSSLKIRMGPCMETFVEQSNGSRCYKGVQLNRASPSTLEPQRAAVIGMKPFKYKI</sequence>
<evidence type="ECO:0000313" key="2">
    <source>
        <dbReference type="Proteomes" id="UP001221898"/>
    </source>
</evidence>
<organism evidence="1 2">
    <name type="scientific">Aldrovandia affinis</name>
    <dbReference type="NCBI Taxonomy" id="143900"/>
    <lineage>
        <taxon>Eukaryota</taxon>
        <taxon>Metazoa</taxon>
        <taxon>Chordata</taxon>
        <taxon>Craniata</taxon>
        <taxon>Vertebrata</taxon>
        <taxon>Euteleostomi</taxon>
        <taxon>Actinopterygii</taxon>
        <taxon>Neopterygii</taxon>
        <taxon>Teleostei</taxon>
        <taxon>Notacanthiformes</taxon>
        <taxon>Halosauridae</taxon>
        <taxon>Aldrovandia</taxon>
    </lineage>
</organism>
<dbReference type="EMBL" id="JAINUG010000032">
    <property type="protein sequence ID" value="KAJ8409081.1"/>
    <property type="molecule type" value="Genomic_DNA"/>
</dbReference>
<protein>
    <submittedName>
        <fullName evidence="1">Uncharacterized protein</fullName>
    </submittedName>
</protein>
<name>A0AAD7SUR0_9TELE</name>
<accession>A0AAD7SUR0</accession>
<dbReference type="Proteomes" id="UP001221898">
    <property type="component" value="Unassembled WGS sequence"/>
</dbReference>